<evidence type="ECO:0000313" key="10">
    <source>
        <dbReference type="Proteomes" id="UP000184731"/>
    </source>
</evidence>
<feature type="transmembrane region" description="Helical" evidence="7">
    <location>
        <begin position="159"/>
        <end position="178"/>
    </location>
</feature>
<keyword evidence="6 7" id="KW-0472">Membrane</keyword>
<dbReference type="OrthoDB" id="9814037at2"/>
<evidence type="ECO:0000256" key="5">
    <source>
        <dbReference type="ARBA" id="ARBA00022989"/>
    </source>
</evidence>
<comment type="subcellular location">
    <subcellularLocation>
        <location evidence="1">Membrane</location>
        <topology evidence="1">Multi-pass membrane protein</topology>
    </subcellularLocation>
</comment>
<evidence type="ECO:0000256" key="6">
    <source>
        <dbReference type="ARBA" id="ARBA00023136"/>
    </source>
</evidence>
<dbReference type="InterPro" id="IPR035952">
    <property type="entry name" value="Rhomboid-like_sf"/>
</dbReference>
<dbReference type="InterPro" id="IPR022764">
    <property type="entry name" value="Peptidase_S54_rhomboid_dom"/>
</dbReference>
<keyword evidence="3 7" id="KW-0812">Transmembrane</keyword>
<reference evidence="9 10" key="1">
    <citation type="submission" date="2016-10" db="EMBL/GenBank/DDBJ databases">
        <title>Silvanigrella aquatica sp. nov., isolated from a freshwater lake located in the Black Forest, Germany, description of Silvanigrellaceae fam. nov., Silvanigrellales ord. nov., reclassification of the order Bdellovibrionales in the class Oligoflexia, reclassification of the families Bacteriovoracaceae and Halobacteriovoraceae in the new order Bacteriovoracales ord. nov., and reclassification of the family Pseudobacteriovoracaceae in the order Oligoflexiales.</title>
        <authorList>
            <person name="Hahn M.W."/>
            <person name="Schmidt J."/>
            <person name="Koll U."/>
            <person name="Rohde M."/>
            <person name="Verbag S."/>
            <person name="Pitt A."/>
            <person name="Nakai R."/>
            <person name="Naganuma T."/>
            <person name="Lang E."/>
        </authorList>
    </citation>
    <scope>NUCLEOTIDE SEQUENCE [LARGE SCALE GENOMIC DNA]</scope>
    <source>
        <strain evidence="9 10">MWH-Nonnen-W8red</strain>
    </source>
</reference>
<feature type="transmembrane region" description="Helical" evidence="7">
    <location>
        <begin position="55"/>
        <end position="71"/>
    </location>
</feature>
<dbReference type="Gene3D" id="1.20.1540.10">
    <property type="entry name" value="Rhomboid-like"/>
    <property type="match status" value="1"/>
</dbReference>
<keyword evidence="4" id="KW-0378">Hydrolase</keyword>
<protein>
    <recommendedName>
        <fullName evidence="8">Peptidase S54 rhomboid domain-containing protein</fullName>
    </recommendedName>
</protein>
<dbReference type="EMBL" id="CP017834">
    <property type="protein sequence ID" value="APJ04625.1"/>
    <property type="molecule type" value="Genomic_DNA"/>
</dbReference>
<keyword evidence="5 7" id="KW-1133">Transmembrane helix</keyword>
<evidence type="ECO:0000259" key="8">
    <source>
        <dbReference type="Pfam" id="PF01694"/>
    </source>
</evidence>
<feature type="transmembrane region" description="Helical" evidence="7">
    <location>
        <begin position="6"/>
        <end position="25"/>
    </location>
</feature>
<dbReference type="KEGG" id="saqi:AXG55_12215"/>
<evidence type="ECO:0000256" key="1">
    <source>
        <dbReference type="ARBA" id="ARBA00004141"/>
    </source>
</evidence>
<organism evidence="9 10">
    <name type="scientific">Silvanigrella aquatica</name>
    <dbReference type="NCBI Taxonomy" id="1915309"/>
    <lineage>
        <taxon>Bacteria</taxon>
        <taxon>Pseudomonadati</taxon>
        <taxon>Bdellovibrionota</taxon>
        <taxon>Oligoflexia</taxon>
        <taxon>Silvanigrellales</taxon>
        <taxon>Silvanigrellaceae</taxon>
        <taxon>Silvanigrella</taxon>
    </lineage>
</organism>
<dbReference type="PANTHER" id="PTHR43731:SF14">
    <property type="entry name" value="PRESENILIN-ASSOCIATED RHOMBOID-LIKE PROTEIN, MITOCHONDRIAL"/>
    <property type="match status" value="1"/>
</dbReference>
<sequence>MHVNLVHLIINMLGLWFVGRIFEFIAGHKNIFLLYLIAGISGCICSFALLPYLSVGASASLFGILFCLYIIQKYEEKLSKKFKFKRTNVQLGQIIIINIVINITFGLFTSIFDWAAHLGGSIAGILYGFALTTRHNWNLKIILSQDQKLAVKKNFFENFQVYFFGILIINILFLMSYFKVQKYQKLFGLAIERAALNKTTFLSNHDLSQYEDILVKQNNETNPENILNGALFLHSNGYFLSAEKIYETLILMFNQDFASEKFNSETQKEFILNSLNLAKMKAPLSPNTILTIQSPRDITSLEEICSKPAKLFMTLGYFQFSGKLFACSYSLNLRNDEYAIASMESFHLADDNNGMKQVLSMIINEEKNKTKNHKK</sequence>
<keyword evidence="10" id="KW-1185">Reference proteome</keyword>
<dbReference type="AlphaFoldDB" id="A0A1L4D340"/>
<feature type="domain" description="Peptidase S54 rhomboid" evidence="8">
    <location>
        <begin position="1"/>
        <end position="132"/>
    </location>
</feature>
<evidence type="ECO:0000256" key="4">
    <source>
        <dbReference type="ARBA" id="ARBA00022801"/>
    </source>
</evidence>
<feature type="transmembrane region" description="Helical" evidence="7">
    <location>
        <begin position="32"/>
        <end position="49"/>
    </location>
</feature>
<name>A0A1L4D340_9BACT</name>
<evidence type="ECO:0000256" key="7">
    <source>
        <dbReference type="SAM" id="Phobius"/>
    </source>
</evidence>
<accession>A0A1L4D340</accession>
<comment type="similarity">
    <text evidence="2">Belongs to the peptidase S54 family.</text>
</comment>
<evidence type="ECO:0000313" key="9">
    <source>
        <dbReference type="EMBL" id="APJ04625.1"/>
    </source>
</evidence>
<dbReference type="InterPro" id="IPR050925">
    <property type="entry name" value="Rhomboid_protease_S54"/>
</dbReference>
<dbReference type="STRING" id="1915309.AXG55_12215"/>
<dbReference type="Proteomes" id="UP000184731">
    <property type="component" value="Chromosome"/>
</dbReference>
<dbReference type="Pfam" id="PF01694">
    <property type="entry name" value="Rhomboid"/>
    <property type="match status" value="1"/>
</dbReference>
<dbReference type="GO" id="GO:0004252">
    <property type="term" value="F:serine-type endopeptidase activity"/>
    <property type="evidence" value="ECO:0007669"/>
    <property type="project" value="InterPro"/>
</dbReference>
<feature type="transmembrane region" description="Helical" evidence="7">
    <location>
        <begin position="91"/>
        <end position="112"/>
    </location>
</feature>
<dbReference type="PANTHER" id="PTHR43731">
    <property type="entry name" value="RHOMBOID PROTEASE"/>
    <property type="match status" value="1"/>
</dbReference>
<dbReference type="SUPFAM" id="SSF144091">
    <property type="entry name" value="Rhomboid-like"/>
    <property type="match status" value="1"/>
</dbReference>
<evidence type="ECO:0000256" key="2">
    <source>
        <dbReference type="ARBA" id="ARBA00009045"/>
    </source>
</evidence>
<dbReference type="GO" id="GO:0016020">
    <property type="term" value="C:membrane"/>
    <property type="evidence" value="ECO:0007669"/>
    <property type="project" value="UniProtKB-SubCell"/>
</dbReference>
<proteinExistence type="inferred from homology"/>
<evidence type="ECO:0000256" key="3">
    <source>
        <dbReference type="ARBA" id="ARBA00022692"/>
    </source>
</evidence>
<gene>
    <name evidence="9" type="ORF">AXG55_12215</name>
</gene>